<comment type="pathway">
    <text evidence="4">Phospholipid metabolism.</text>
</comment>
<proteinExistence type="predicted"/>
<dbReference type="RefSeq" id="WP_214662791.1">
    <property type="nucleotide sequence ID" value="NZ_JAECZC010000081.1"/>
</dbReference>
<name>A0A8J7HU77_9NOST</name>
<feature type="domain" description="Methyltransferase type 11" evidence="5">
    <location>
        <begin position="190"/>
        <end position="289"/>
    </location>
</feature>
<evidence type="ECO:0000256" key="3">
    <source>
        <dbReference type="ARBA" id="ARBA00022679"/>
    </source>
</evidence>
<reference evidence="6 7" key="1">
    <citation type="journal article" date="2021" name="Int. J. Syst. Evol. Microbiol.">
        <title>Amazonocrinis nigriterrae gen. nov., sp. nov., Atlanticothrix silvestris gen. nov., sp. nov. and Dendronalium phyllosphericum gen. nov., sp. nov., nostocacean cyanobacteria from Brazilian environments.</title>
        <authorList>
            <person name="Alvarenga D.O."/>
            <person name="Andreote A.P.D."/>
            <person name="Branco L.H.Z."/>
            <person name="Delbaje E."/>
            <person name="Cruz R.B."/>
            <person name="Varani A.M."/>
            <person name="Fiore M.F."/>
        </authorList>
    </citation>
    <scope>NUCLEOTIDE SEQUENCE [LARGE SCALE GENOMIC DNA]</scope>
    <source>
        <strain evidence="6 7">CENA67</strain>
    </source>
</reference>
<dbReference type="GO" id="GO:0008757">
    <property type="term" value="F:S-adenosylmethionine-dependent methyltransferase activity"/>
    <property type="evidence" value="ECO:0007669"/>
    <property type="project" value="InterPro"/>
</dbReference>
<dbReference type="AlphaFoldDB" id="A0A8J7HU77"/>
<dbReference type="InterPro" id="IPR029063">
    <property type="entry name" value="SAM-dependent_MTases_sf"/>
</dbReference>
<evidence type="ECO:0000256" key="1">
    <source>
        <dbReference type="ARBA" id="ARBA00005189"/>
    </source>
</evidence>
<dbReference type="GO" id="GO:0032259">
    <property type="term" value="P:methylation"/>
    <property type="evidence" value="ECO:0007669"/>
    <property type="project" value="UniProtKB-KW"/>
</dbReference>
<accession>A0A8J7HU77</accession>
<comment type="caution">
    <text evidence="6">The sequence shown here is derived from an EMBL/GenBank/DDBJ whole genome shotgun (WGS) entry which is preliminary data.</text>
</comment>
<dbReference type="PANTHER" id="PTHR44307:SF2">
    <property type="entry name" value="PHOSPHOETHANOLAMINE METHYLTRANSFERASE ISOFORM X1"/>
    <property type="match status" value="1"/>
</dbReference>
<dbReference type="Gene3D" id="3.40.50.150">
    <property type="entry name" value="Vaccinia Virus protein VP39"/>
    <property type="match status" value="1"/>
</dbReference>
<dbReference type="InterPro" id="IPR013216">
    <property type="entry name" value="Methyltransf_11"/>
</dbReference>
<evidence type="ECO:0000259" key="5">
    <source>
        <dbReference type="Pfam" id="PF08241"/>
    </source>
</evidence>
<evidence type="ECO:0000313" key="6">
    <source>
        <dbReference type="EMBL" id="MBH8566036.1"/>
    </source>
</evidence>
<evidence type="ECO:0000313" key="7">
    <source>
        <dbReference type="Proteomes" id="UP000632766"/>
    </source>
</evidence>
<keyword evidence="3" id="KW-0808">Transferase</keyword>
<evidence type="ECO:0000256" key="2">
    <source>
        <dbReference type="ARBA" id="ARBA00022603"/>
    </source>
</evidence>
<dbReference type="Proteomes" id="UP000632766">
    <property type="component" value="Unassembled WGS sequence"/>
</dbReference>
<protein>
    <submittedName>
        <fullName evidence="6">Class I SAM-dependent methyltransferase</fullName>
    </submittedName>
</protein>
<evidence type="ECO:0000256" key="4">
    <source>
        <dbReference type="ARBA" id="ARBA00025707"/>
    </source>
</evidence>
<dbReference type="PANTHER" id="PTHR44307">
    <property type="entry name" value="PHOSPHOETHANOLAMINE METHYLTRANSFERASE"/>
    <property type="match status" value="1"/>
</dbReference>
<keyword evidence="7" id="KW-1185">Reference proteome</keyword>
<sequence length="416" mass="48951">MGARIAQRKPMMFFQISRKFPFLSGSRTNPNQNSSSNNIKRDILLLDNSDYAGEIEDLYQSEQTTLKIFKNYRYQMKRTWINYSGLAVLDELRKKELLNEKEIKLLYDMAGHRTITYSLDEIKDIAQKYVYRYPDLFIFEKLPTLGKRVLVPSSAEIDSNIQNYIQNHREIIYFLQKHDLIPKKNMKILEIGYISGGESLIAFENLGYEVHGIDYFYEGQFDGALRYKFVQEITNTNAQFHVGDITKKTEFEDDTFDLIYSAQTIEHITDLKSAFSEMKRILKPGGIMYHTYDPFYHPLGGHSFGMLDCPWGHVRLEPNELNDYLRKHRKFEAEESIKWLENSINRTHTLSYVQSKLVESRFTILRWSTELIPMNQLALLNNEIIADAFRIKPDLSLEDLVTEYVTFIARKYKNCY</sequence>
<gene>
    <name evidence="6" type="ORF">I8748_28395</name>
</gene>
<dbReference type="Pfam" id="PF08241">
    <property type="entry name" value="Methyltransf_11"/>
    <property type="match status" value="1"/>
</dbReference>
<dbReference type="CDD" id="cd02440">
    <property type="entry name" value="AdoMet_MTases"/>
    <property type="match status" value="1"/>
</dbReference>
<dbReference type="SUPFAM" id="SSF53335">
    <property type="entry name" value="S-adenosyl-L-methionine-dependent methyltransferases"/>
    <property type="match status" value="1"/>
</dbReference>
<comment type="pathway">
    <text evidence="1">Lipid metabolism.</text>
</comment>
<dbReference type="EMBL" id="JAECZC010000081">
    <property type="protein sequence ID" value="MBH8566036.1"/>
    <property type="molecule type" value="Genomic_DNA"/>
</dbReference>
<keyword evidence="2 6" id="KW-0489">Methyltransferase</keyword>
<organism evidence="6 7">
    <name type="scientific">Amazonocrinis nigriterrae CENA67</name>
    <dbReference type="NCBI Taxonomy" id="2794033"/>
    <lineage>
        <taxon>Bacteria</taxon>
        <taxon>Bacillati</taxon>
        <taxon>Cyanobacteriota</taxon>
        <taxon>Cyanophyceae</taxon>
        <taxon>Nostocales</taxon>
        <taxon>Nostocaceae</taxon>
        <taxon>Amazonocrinis</taxon>
        <taxon>Amazonocrinis nigriterrae</taxon>
    </lineage>
</organism>